<protein>
    <submittedName>
        <fullName evidence="1">Uncharacterized protein</fullName>
    </submittedName>
</protein>
<organism evidence="1 2">
    <name type="scientific">Pristionchus entomophagus</name>
    <dbReference type="NCBI Taxonomy" id="358040"/>
    <lineage>
        <taxon>Eukaryota</taxon>
        <taxon>Metazoa</taxon>
        <taxon>Ecdysozoa</taxon>
        <taxon>Nematoda</taxon>
        <taxon>Chromadorea</taxon>
        <taxon>Rhabditida</taxon>
        <taxon>Rhabditina</taxon>
        <taxon>Diplogasteromorpha</taxon>
        <taxon>Diplogasteroidea</taxon>
        <taxon>Neodiplogasteridae</taxon>
        <taxon>Pristionchus</taxon>
    </lineage>
</organism>
<dbReference type="AlphaFoldDB" id="A0AAV5SXA3"/>
<comment type="caution">
    <text evidence="1">The sequence shown here is derived from an EMBL/GenBank/DDBJ whole genome shotgun (WGS) entry which is preliminary data.</text>
</comment>
<dbReference type="EMBL" id="BTSX01000002">
    <property type="protein sequence ID" value="GMS86603.1"/>
    <property type="molecule type" value="Genomic_DNA"/>
</dbReference>
<reference evidence="1" key="1">
    <citation type="submission" date="2023-10" db="EMBL/GenBank/DDBJ databases">
        <title>Genome assembly of Pristionchus species.</title>
        <authorList>
            <person name="Yoshida K."/>
            <person name="Sommer R.J."/>
        </authorList>
    </citation>
    <scope>NUCLEOTIDE SEQUENCE</scope>
    <source>
        <strain evidence="1">RS0144</strain>
    </source>
</reference>
<dbReference type="Proteomes" id="UP001432027">
    <property type="component" value="Unassembled WGS sequence"/>
</dbReference>
<name>A0AAV5SXA3_9BILA</name>
<accession>A0AAV5SXA3</accession>
<proteinExistence type="predicted"/>
<evidence type="ECO:0000313" key="2">
    <source>
        <dbReference type="Proteomes" id="UP001432027"/>
    </source>
</evidence>
<gene>
    <name evidence="1" type="ORF">PENTCL1PPCAC_8778</name>
</gene>
<sequence length="81" mass="9522">MGIPKIGIPEFNWEFFVQRNIVCYITWCKISTISKYSRNINIIYLRDGIGSPRGWRAHMHTSVYAHDNDCSYLLAIRPFLL</sequence>
<evidence type="ECO:0000313" key="1">
    <source>
        <dbReference type="EMBL" id="GMS86603.1"/>
    </source>
</evidence>
<keyword evidence="2" id="KW-1185">Reference proteome</keyword>